<dbReference type="InterPro" id="IPR049163">
    <property type="entry name" value="Pif1-like_2B_dom"/>
</dbReference>
<reference evidence="18" key="1">
    <citation type="submission" date="2022-12" db="EMBL/GenBank/DDBJ databases">
        <authorList>
            <person name="Brejova B."/>
        </authorList>
    </citation>
    <scope>NUCLEOTIDE SEQUENCE</scope>
</reference>
<comment type="caution">
    <text evidence="18">The sequence shown here is derived from an EMBL/GenBank/DDBJ whole genome shotgun (WGS) entry which is preliminary data.</text>
</comment>
<dbReference type="GO" id="GO:0003697">
    <property type="term" value="F:single-stranded DNA binding"/>
    <property type="evidence" value="ECO:0007669"/>
    <property type="project" value="UniProtKB-ARBA"/>
</dbReference>
<feature type="compositionally biased region" description="Polar residues" evidence="16">
    <location>
        <begin position="338"/>
        <end position="362"/>
    </location>
</feature>
<keyword evidence="7 15" id="KW-0067">ATP-binding</keyword>
<feature type="binding site" evidence="15">
    <location>
        <begin position="527"/>
        <end position="534"/>
    </location>
    <ligand>
        <name>ATP</name>
        <dbReference type="ChEBI" id="CHEBI:30616"/>
    </ligand>
</feature>
<dbReference type="EC" id="5.6.2.3" evidence="15"/>
<evidence type="ECO:0000256" key="3">
    <source>
        <dbReference type="ARBA" id="ARBA00022741"/>
    </source>
</evidence>
<feature type="compositionally biased region" description="Polar residues" evidence="16">
    <location>
        <begin position="411"/>
        <end position="437"/>
    </location>
</feature>
<keyword evidence="11 15" id="KW-0234">DNA repair</keyword>
<feature type="compositionally biased region" description="Basic and acidic residues" evidence="16">
    <location>
        <begin position="174"/>
        <end position="184"/>
    </location>
</feature>
<dbReference type="GO" id="GO:0000723">
    <property type="term" value="P:telomere maintenance"/>
    <property type="evidence" value="ECO:0007669"/>
    <property type="project" value="InterPro"/>
</dbReference>
<protein>
    <recommendedName>
        <fullName evidence="15">ATP-dependent DNA helicase PIF1</fullName>
        <ecNumber evidence="15">5.6.2.3</ecNumber>
    </recommendedName>
    <alternativeName>
        <fullName evidence="15">DNA 5'-3' helicase PIF1</fullName>
    </alternativeName>
    <alternativeName>
        <fullName evidence="15">DNA repair and recombination helicase PIF1</fullName>
    </alternativeName>
</protein>
<dbReference type="InterPro" id="IPR010285">
    <property type="entry name" value="DNA_helicase_pif1-like_DEAD"/>
</dbReference>
<comment type="function">
    <text evidence="15">DNA-dependent ATPase and 5'-3' DNA helicase required for the maintenance of both mitochondrial and nuclear genome stability.</text>
</comment>
<keyword evidence="19" id="KW-1185">Reference proteome</keyword>
<feature type="compositionally biased region" description="Low complexity" evidence="16">
    <location>
        <begin position="389"/>
        <end position="403"/>
    </location>
</feature>
<dbReference type="GO" id="GO:0005730">
    <property type="term" value="C:nucleolus"/>
    <property type="evidence" value="ECO:0007669"/>
    <property type="project" value="UniProtKB-SubCell"/>
</dbReference>
<feature type="compositionally biased region" description="Low complexity" evidence="16">
    <location>
        <begin position="363"/>
        <end position="376"/>
    </location>
</feature>
<dbReference type="InterPro" id="IPR027417">
    <property type="entry name" value="P-loop_NTPase"/>
</dbReference>
<keyword evidence="6 15" id="KW-0347">Helicase</keyword>
<dbReference type="Proteomes" id="UP001152885">
    <property type="component" value="Unassembled WGS sequence"/>
</dbReference>
<evidence type="ECO:0000256" key="10">
    <source>
        <dbReference type="ARBA" id="ARBA00023172"/>
    </source>
</evidence>
<dbReference type="SMART" id="SM00382">
    <property type="entry name" value="AAA"/>
    <property type="match status" value="1"/>
</dbReference>
<comment type="subcellular location">
    <subcellularLocation>
        <location evidence="2">Nucleus</location>
        <location evidence="2">Nucleolus</location>
    </subcellularLocation>
    <subcellularLocation>
        <location evidence="15">Nucleus</location>
    </subcellularLocation>
    <subcellularLocation>
        <location evidence="15">Mitochondrion</location>
    </subcellularLocation>
</comment>
<evidence type="ECO:0000313" key="19">
    <source>
        <dbReference type="Proteomes" id="UP001152885"/>
    </source>
</evidence>
<evidence type="ECO:0000256" key="1">
    <source>
        <dbReference type="ARBA" id="ARBA00001946"/>
    </source>
</evidence>
<evidence type="ECO:0000256" key="6">
    <source>
        <dbReference type="ARBA" id="ARBA00022806"/>
    </source>
</evidence>
<dbReference type="OrthoDB" id="432234at2759"/>
<evidence type="ECO:0000256" key="12">
    <source>
        <dbReference type="ARBA" id="ARBA00023235"/>
    </source>
</evidence>
<feature type="compositionally biased region" description="Basic and acidic residues" evidence="16">
    <location>
        <begin position="91"/>
        <end position="104"/>
    </location>
</feature>
<evidence type="ECO:0000256" key="7">
    <source>
        <dbReference type="ARBA" id="ARBA00022840"/>
    </source>
</evidence>
<evidence type="ECO:0000256" key="14">
    <source>
        <dbReference type="ARBA" id="ARBA00048954"/>
    </source>
</evidence>
<dbReference type="SUPFAM" id="SSF52540">
    <property type="entry name" value="P-loop containing nucleoside triphosphate hydrolases"/>
    <property type="match status" value="2"/>
</dbReference>
<evidence type="ECO:0000256" key="8">
    <source>
        <dbReference type="ARBA" id="ARBA00023125"/>
    </source>
</evidence>
<dbReference type="AlphaFoldDB" id="A0A9W4TSQ7"/>
<feature type="compositionally biased region" description="Basic and acidic residues" evidence="16">
    <location>
        <begin position="122"/>
        <end position="133"/>
    </location>
</feature>
<dbReference type="GO" id="GO:0005739">
    <property type="term" value="C:mitochondrion"/>
    <property type="evidence" value="ECO:0007669"/>
    <property type="project" value="UniProtKB-SubCell"/>
</dbReference>
<gene>
    <name evidence="15" type="primary">PIF1</name>
    <name evidence="18" type="ORF">CANVERA_P0403</name>
</gene>
<dbReference type="Pfam" id="PF05970">
    <property type="entry name" value="PIF1"/>
    <property type="match status" value="1"/>
</dbReference>
<dbReference type="GO" id="GO:0016787">
    <property type="term" value="F:hydrolase activity"/>
    <property type="evidence" value="ECO:0007669"/>
    <property type="project" value="UniProtKB-KW"/>
</dbReference>
<evidence type="ECO:0000256" key="5">
    <source>
        <dbReference type="ARBA" id="ARBA00022801"/>
    </source>
</evidence>
<keyword evidence="5 15" id="KW-0378">Hydrolase</keyword>
<keyword evidence="13 15" id="KW-0539">Nucleus</keyword>
<feature type="region of interest" description="Disordered" evidence="16">
    <location>
        <begin position="338"/>
        <end position="465"/>
    </location>
</feature>
<dbReference type="PANTHER" id="PTHR47642:SF5">
    <property type="entry name" value="ATP-DEPENDENT DNA HELICASE"/>
    <property type="match status" value="1"/>
</dbReference>
<evidence type="ECO:0000313" key="18">
    <source>
        <dbReference type="EMBL" id="CAI5755887.1"/>
    </source>
</evidence>
<dbReference type="HAMAP" id="MF_03176">
    <property type="entry name" value="PIF1"/>
    <property type="match status" value="1"/>
</dbReference>
<organism evidence="18 19">
    <name type="scientific">Candida verbasci</name>
    <dbReference type="NCBI Taxonomy" id="1227364"/>
    <lineage>
        <taxon>Eukaryota</taxon>
        <taxon>Fungi</taxon>
        <taxon>Dikarya</taxon>
        <taxon>Ascomycota</taxon>
        <taxon>Saccharomycotina</taxon>
        <taxon>Pichiomycetes</taxon>
        <taxon>Debaryomycetaceae</taxon>
        <taxon>Candida/Lodderomyces clade</taxon>
        <taxon>Candida</taxon>
    </lineage>
</organism>
<feature type="region of interest" description="Disordered" evidence="16">
    <location>
        <begin position="87"/>
        <end position="106"/>
    </location>
</feature>
<comment type="cofactor">
    <cofactor evidence="1 15">
        <name>Mg(2+)</name>
        <dbReference type="ChEBI" id="CHEBI:18420"/>
    </cofactor>
</comment>
<dbReference type="Gene3D" id="3.40.50.300">
    <property type="entry name" value="P-loop containing nucleotide triphosphate hydrolases"/>
    <property type="match status" value="1"/>
</dbReference>
<feature type="compositionally biased region" description="Polar residues" evidence="16">
    <location>
        <begin position="112"/>
        <end position="121"/>
    </location>
</feature>
<dbReference type="InterPro" id="IPR003593">
    <property type="entry name" value="AAA+_ATPase"/>
</dbReference>
<evidence type="ECO:0000256" key="13">
    <source>
        <dbReference type="ARBA" id="ARBA00023242"/>
    </source>
</evidence>
<dbReference type="GO" id="GO:0005524">
    <property type="term" value="F:ATP binding"/>
    <property type="evidence" value="ECO:0007669"/>
    <property type="project" value="UniProtKB-UniRule"/>
</dbReference>
<dbReference type="FunFam" id="3.40.50.300:FF:001226">
    <property type="entry name" value="ATP-dependent DNA helicase PIF1"/>
    <property type="match status" value="1"/>
</dbReference>
<sequence length="1019" mass="113924">MTMIETDPSRILDGWEEDLFTESDAEEIAPPTHYEPEDKWRDIIQDSFDFSDSQSQTSIREIKFENKLKRKDSQESIQEVINNSFTFSKTNKNDSDDKSVKELQADDPSLIDSFTFNSQSKSIEKPKTQEKSDQSLLSLSSEKKIANSQVPKDTKETSFKPLTSDSFTFSSDKVNSERPERLETPRIKSSIPATFTNTENKSKISKLKIQEASNICSINDSFTLSSSNRSNINKLPIQKVKQEQKSNLLITGSFIHSSSNKTNSQKSKCINQGSSFEFSDDEEIWHVANEVINSSATANQVKRPISEELRNKNILSLTSSPSPIKKPPTKRICKYIVTSSSPIKSSQKRTPQITQSPVESYNSSKSPIKSSSSELSIRSKRSPPQFTKPDSAAPSNSSSSGFNLPPPQFKIPNSTTSKSPSSEINIPQPILSPQFNISSKPDSSTISSPPHIQQRNFSSATEKKRQQNNQYHTLLLATQKPTLNEPIHSDSQSLLPQKKAVKPIVLSFEQEYVLKQVLSGTSLFYTGCAGTGKSVLLKSIIKELRNKFSSGVAVTASTGLAACNIGGITLHSFAGMGLANGKIELLLKKVKKNKKAVKRWIETRVLIIDEISMIDGELFDKLNHVAKKLRKNDKPFGGIQIVACGDFYQLPPVVKKVNPDGSDNSDVKTVFSFESDSWEESIQQTIILQEIFRQKGDQTFIGMLNEIRDGKISTDSLIEFSKLQRDLDCSNGILPAELYPTRREVDAANSRRLKSLPGDVVKYKSIDTGSIQEPQRSQLLGNFLANSELQLKTQAQVMCIKNFDEALVNGSLGQVIDFVDRDTYMKTNSNEMIDSIKDGKLKDFIFNDDDKIETTGEIARPDTEKDSKRKLSDDLLGDFKNTRYPLVKFLLPDGVSTRTVVVEPEQWTVEDEEGNVLLSRVQFPLMLAWSLSIHKSQGQTLSKVKVDLRRTFENGQAYVALSRATSRNGLQVLNFNESKVMTHPKVVKFYQSLTRANDHKLGQQKLPFKSRLTTSTATI</sequence>
<dbReference type="CDD" id="cd18809">
    <property type="entry name" value="SF1_C_RecD"/>
    <property type="match status" value="1"/>
</dbReference>
<evidence type="ECO:0000256" key="2">
    <source>
        <dbReference type="ARBA" id="ARBA00004604"/>
    </source>
</evidence>
<dbReference type="Pfam" id="PF21530">
    <property type="entry name" value="Pif1_2B_dom"/>
    <property type="match status" value="1"/>
</dbReference>
<keyword evidence="4 15" id="KW-0227">DNA damage</keyword>
<dbReference type="GO" id="GO:0006310">
    <property type="term" value="P:DNA recombination"/>
    <property type="evidence" value="ECO:0007669"/>
    <property type="project" value="UniProtKB-UniRule"/>
</dbReference>
<dbReference type="InterPro" id="IPR048293">
    <property type="entry name" value="PIF1_RRM3_pfh1"/>
</dbReference>
<evidence type="ECO:0000259" key="17">
    <source>
        <dbReference type="SMART" id="SM00382"/>
    </source>
</evidence>
<keyword evidence="3 15" id="KW-0547">Nucleotide-binding</keyword>
<evidence type="ECO:0000256" key="11">
    <source>
        <dbReference type="ARBA" id="ARBA00023204"/>
    </source>
</evidence>
<dbReference type="InterPro" id="IPR051055">
    <property type="entry name" value="PIF1_helicase"/>
</dbReference>
<comment type="subunit">
    <text evidence="15">Monomer.</text>
</comment>
<feature type="compositionally biased region" description="Polar residues" evidence="16">
    <location>
        <begin position="451"/>
        <end position="460"/>
    </location>
</feature>
<evidence type="ECO:0000256" key="4">
    <source>
        <dbReference type="ARBA" id="ARBA00022763"/>
    </source>
</evidence>
<keyword evidence="12 15" id="KW-0413">Isomerase</keyword>
<keyword evidence="10 15" id="KW-0233">DNA recombination</keyword>
<keyword evidence="8 15" id="KW-0238">DNA-binding</keyword>
<evidence type="ECO:0000256" key="9">
    <source>
        <dbReference type="ARBA" id="ARBA00023128"/>
    </source>
</evidence>
<dbReference type="GO" id="GO:0006281">
    <property type="term" value="P:DNA repair"/>
    <property type="evidence" value="ECO:0007669"/>
    <property type="project" value="UniProtKB-UniRule"/>
</dbReference>
<evidence type="ECO:0000256" key="15">
    <source>
        <dbReference type="HAMAP-Rule" id="MF_03176"/>
    </source>
</evidence>
<feature type="compositionally biased region" description="Low complexity" evidence="16">
    <location>
        <begin position="438"/>
        <end position="450"/>
    </location>
</feature>
<name>A0A9W4TSQ7_9ASCO</name>
<dbReference type="CDD" id="cd18037">
    <property type="entry name" value="DEXSc_Pif1_like"/>
    <property type="match status" value="1"/>
</dbReference>
<keyword evidence="9 15" id="KW-0496">Mitochondrion</keyword>
<dbReference type="GO" id="GO:0043139">
    <property type="term" value="F:5'-3' DNA helicase activity"/>
    <property type="evidence" value="ECO:0007669"/>
    <property type="project" value="UniProtKB-UniRule"/>
</dbReference>
<evidence type="ECO:0000256" key="16">
    <source>
        <dbReference type="SAM" id="MobiDB-lite"/>
    </source>
</evidence>
<comment type="catalytic activity">
    <reaction evidence="14 15">
        <text>ATP + H2O = ADP + phosphate + H(+)</text>
        <dbReference type="Rhea" id="RHEA:13065"/>
        <dbReference type="ChEBI" id="CHEBI:15377"/>
        <dbReference type="ChEBI" id="CHEBI:15378"/>
        <dbReference type="ChEBI" id="CHEBI:30616"/>
        <dbReference type="ChEBI" id="CHEBI:43474"/>
        <dbReference type="ChEBI" id="CHEBI:456216"/>
        <dbReference type="EC" id="5.6.2.3"/>
    </reaction>
</comment>
<feature type="DNA-binding region" evidence="15">
    <location>
        <begin position="956"/>
        <end position="975"/>
    </location>
</feature>
<dbReference type="EMBL" id="CANTUO010000001">
    <property type="protein sequence ID" value="CAI5755887.1"/>
    <property type="molecule type" value="Genomic_DNA"/>
</dbReference>
<feature type="domain" description="AAA+ ATPase" evidence="17">
    <location>
        <begin position="519"/>
        <end position="822"/>
    </location>
</feature>
<proteinExistence type="inferred from homology"/>
<feature type="region of interest" description="Disordered" evidence="16">
    <location>
        <begin position="111"/>
        <end position="184"/>
    </location>
</feature>
<accession>A0A9W4TSQ7</accession>
<dbReference type="PANTHER" id="PTHR47642">
    <property type="entry name" value="ATP-DEPENDENT DNA HELICASE"/>
    <property type="match status" value="1"/>
</dbReference>
<feature type="compositionally biased region" description="Polar residues" evidence="16">
    <location>
        <begin position="134"/>
        <end position="151"/>
    </location>
</feature>
<comment type="similarity">
    <text evidence="15">Belongs to the helicase family. PIF1 subfamily.</text>
</comment>
<feature type="compositionally biased region" description="Polar residues" evidence="16">
    <location>
        <begin position="160"/>
        <end position="173"/>
    </location>
</feature>